<dbReference type="SUPFAM" id="SSF50156">
    <property type="entry name" value="PDZ domain-like"/>
    <property type="match status" value="1"/>
</dbReference>
<keyword evidence="2" id="KW-0645">Protease</keyword>
<evidence type="ECO:0000256" key="1">
    <source>
        <dbReference type="ARBA" id="ARBA00010541"/>
    </source>
</evidence>
<proteinExistence type="inferred from homology"/>
<feature type="chain" id="PRO_5012115298" description="PDZ domain-containing protein" evidence="4">
    <location>
        <begin position="22"/>
        <end position="405"/>
    </location>
</feature>
<gene>
    <name evidence="6" type="ORF">BGO89_01705</name>
</gene>
<evidence type="ECO:0000313" key="7">
    <source>
        <dbReference type="Proteomes" id="UP000184233"/>
    </source>
</evidence>
<accession>A0A1M3L6X9</accession>
<dbReference type="CDD" id="cd06779">
    <property type="entry name" value="cpPDZ_Deg_HtrA-like"/>
    <property type="match status" value="1"/>
</dbReference>
<feature type="signal peptide" evidence="4">
    <location>
        <begin position="1"/>
        <end position="21"/>
    </location>
</feature>
<dbReference type="PANTHER" id="PTHR22939">
    <property type="entry name" value="SERINE PROTEASE FAMILY S1C HTRA-RELATED"/>
    <property type="match status" value="1"/>
</dbReference>
<dbReference type="AlphaFoldDB" id="A0A1M3L6X9"/>
<dbReference type="SMART" id="SM00228">
    <property type="entry name" value="PDZ"/>
    <property type="match status" value="1"/>
</dbReference>
<dbReference type="GO" id="GO:0006508">
    <property type="term" value="P:proteolysis"/>
    <property type="evidence" value="ECO:0007669"/>
    <property type="project" value="UniProtKB-KW"/>
</dbReference>
<evidence type="ECO:0000259" key="5">
    <source>
        <dbReference type="PROSITE" id="PS50106"/>
    </source>
</evidence>
<sequence>MQHLKQLVAAFLMALAAHPLASCAPGPEPAAEAPLYTESRAVVADDDISTSRQNAITRAVKNCSPAVVGINVTEVHEQVYRDPFDAFFEDDPVFRRYFQPRAYKRQYTVRGLGSGFLISKDGYIITNDHVAGNASKIVVTLTNGEKYDAEIIGTDPTTDVALLKIKGENFPYLKLSNSEDVQVGEWAIAFGNPFGLFDNNAKPTVTVGVVSNIGVNFTQPDERGGDRVYRGMIQTDAAISSGNSGGPLVNALGDVIGVNTVIYSTAQNARGAGSIGIGFSIPINRVRTIVDRIRKHGTINRDFWTGLEMQGITEEVASYFKIDRTDGVFVTRVYPNSPGARAGIEPGDIIVAIDGRPVVKNEDVNVAVLDGEVGNTLKLTIVRGSKEETVSLTLTQRPRSGSARN</sequence>
<dbReference type="EMBL" id="MKVH01000002">
    <property type="protein sequence ID" value="OJX61316.1"/>
    <property type="molecule type" value="Genomic_DNA"/>
</dbReference>
<dbReference type="Pfam" id="PF13365">
    <property type="entry name" value="Trypsin_2"/>
    <property type="match status" value="1"/>
</dbReference>
<dbReference type="InterPro" id="IPR036034">
    <property type="entry name" value="PDZ_sf"/>
</dbReference>
<comment type="similarity">
    <text evidence="1">Belongs to the peptidase S1C family.</text>
</comment>
<dbReference type="PROSITE" id="PS50106">
    <property type="entry name" value="PDZ"/>
    <property type="match status" value="1"/>
</dbReference>
<evidence type="ECO:0000256" key="2">
    <source>
        <dbReference type="ARBA" id="ARBA00022670"/>
    </source>
</evidence>
<dbReference type="PANTHER" id="PTHR22939:SF129">
    <property type="entry name" value="SERINE PROTEASE HTRA2, MITOCHONDRIAL"/>
    <property type="match status" value="1"/>
</dbReference>
<dbReference type="Gene3D" id="2.30.42.10">
    <property type="match status" value="1"/>
</dbReference>
<dbReference type="Pfam" id="PF13180">
    <property type="entry name" value="PDZ_2"/>
    <property type="match status" value="1"/>
</dbReference>
<feature type="domain" description="PDZ" evidence="5">
    <location>
        <begin position="306"/>
        <end position="385"/>
    </location>
</feature>
<evidence type="ECO:0000256" key="3">
    <source>
        <dbReference type="ARBA" id="ARBA00022801"/>
    </source>
</evidence>
<reference evidence="6 7" key="1">
    <citation type="submission" date="2016-09" db="EMBL/GenBank/DDBJ databases">
        <title>Genome-resolved meta-omics ties microbial dynamics to process performance in biotechnology for thiocyanate degradation.</title>
        <authorList>
            <person name="Kantor R.S."/>
            <person name="Huddy R.J."/>
            <person name="Iyer R."/>
            <person name="Thomas B.C."/>
            <person name="Brown C.T."/>
            <person name="Anantharaman K."/>
            <person name="Tringe S."/>
            <person name="Hettich R.L."/>
            <person name="Harrison S.T."/>
            <person name="Banfield J.F."/>
        </authorList>
    </citation>
    <scope>NUCLEOTIDE SEQUENCE [LARGE SCALE GENOMIC DNA]</scope>
    <source>
        <strain evidence="6">59-99</strain>
    </source>
</reference>
<dbReference type="PRINTS" id="PR00834">
    <property type="entry name" value="PROTEASES2C"/>
</dbReference>
<dbReference type="STRING" id="1895771.BGO89_01705"/>
<evidence type="ECO:0000256" key="4">
    <source>
        <dbReference type="SAM" id="SignalP"/>
    </source>
</evidence>
<keyword evidence="4" id="KW-0732">Signal</keyword>
<organism evidence="6 7">
    <name type="scientific">Candidatus Kapaibacterium thiocyanatum</name>
    <dbReference type="NCBI Taxonomy" id="1895771"/>
    <lineage>
        <taxon>Bacteria</taxon>
        <taxon>Pseudomonadati</taxon>
        <taxon>Candidatus Kapaibacteriota</taxon>
        <taxon>Candidatus Kapaibacteriia</taxon>
        <taxon>Candidatus Kapaibacteriales</taxon>
        <taxon>Candidatus Kapaibacteriaceae</taxon>
        <taxon>Candidatus Kapaibacterium</taxon>
    </lineage>
</organism>
<dbReference type="Proteomes" id="UP000184233">
    <property type="component" value="Unassembled WGS sequence"/>
</dbReference>
<keyword evidence="3" id="KW-0378">Hydrolase</keyword>
<protein>
    <recommendedName>
        <fullName evidence="5">PDZ domain-containing protein</fullName>
    </recommendedName>
</protein>
<dbReference type="InterPro" id="IPR001940">
    <property type="entry name" value="Peptidase_S1C"/>
</dbReference>
<dbReference type="GO" id="GO:0004252">
    <property type="term" value="F:serine-type endopeptidase activity"/>
    <property type="evidence" value="ECO:0007669"/>
    <property type="project" value="InterPro"/>
</dbReference>
<evidence type="ECO:0000313" key="6">
    <source>
        <dbReference type="EMBL" id="OJX61316.1"/>
    </source>
</evidence>
<dbReference type="Gene3D" id="2.40.10.120">
    <property type="match status" value="1"/>
</dbReference>
<dbReference type="SUPFAM" id="SSF50494">
    <property type="entry name" value="Trypsin-like serine proteases"/>
    <property type="match status" value="1"/>
</dbReference>
<comment type="caution">
    <text evidence="6">The sequence shown here is derived from an EMBL/GenBank/DDBJ whole genome shotgun (WGS) entry which is preliminary data.</text>
</comment>
<name>A0A1M3L6X9_9BACT</name>
<dbReference type="InterPro" id="IPR009003">
    <property type="entry name" value="Peptidase_S1_PA"/>
</dbReference>
<dbReference type="InterPro" id="IPR001478">
    <property type="entry name" value="PDZ"/>
</dbReference>